<dbReference type="AlphaFoldDB" id="A0A9P5XLY2"/>
<dbReference type="InterPro" id="IPR036047">
    <property type="entry name" value="F-box-like_dom_sf"/>
</dbReference>
<dbReference type="PANTHER" id="PTHR46731:SF1">
    <property type="entry name" value="F-BOX ONLY PROTEIN 15"/>
    <property type="match status" value="1"/>
</dbReference>
<dbReference type="InterPro" id="IPR001810">
    <property type="entry name" value="F-box_dom"/>
</dbReference>
<dbReference type="OrthoDB" id="3219396at2759"/>
<dbReference type="SUPFAM" id="SSF50978">
    <property type="entry name" value="WD40 repeat-like"/>
    <property type="match status" value="1"/>
</dbReference>
<name>A0A9P5XLY2_9AGAR</name>
<keyword evidence="4" id="KW-1185">Reference proteome</keyword>
<dbReference type="Pfam" id="PF12937">
    <property type="entry name" value="F-box-like"/>
    <property type="match status" value="1"/>
</dbReference>
<dbReference type="SMART" id="SM00256">
    <property type="entry name" value="FBOX"/>
    <property type="match status" value="1"/>
</dbReference>
<dbReference type="Gene3D" id="2.130.10.10">
    <property type="entry name" value="YVTN repeat-like/Quinoprotein amine dehydrogenase"/>
    <property type="match status" value="1"/>
</dbReference>
<comment type="caution">
    <text evidence="3">The sequence shown here is derived from an EMBL/GenBank/DDBJ whole genome shotgun (WGS) entry which is preliminary data.</text>
</comment>
<evidence type="ECO:0000259" key="2">
    <source>
        <dbReference type="PROSITE" id="PS50181"/>
    </source>
</evidence>
<dbReference type="Gene3D" id="1.20.1280.50">
    <property type="match status" value="1"/>
</dbReference>
<reference evidence="3" key="1">
    <citation type="submission" date="2020-11" db="EMBL/GenBank/DDBJ databases">
        <authorList>
            <consortium name="DOE Joint Genome Institute"/>
            <person name="Ahrendt S."/>
            <person name="Riley R."/>
            <person name="Andreopoulos W."/>
            <person name="Labutti K."/>
            <person name="Pangilinan J."/>
            <person name="Ruiz-Duenas F.J."/>
            <person name="Barrasa J.M."/>
            <person name="Sanchez-Garcia M."/>
            <person name="Camarero S."/>
            <person name="Miyauchi S."/>
            <person name="Serrano A."/>
            <person name="Linde D."/>
            <person name="Babiker R."/>
            <person name="Drula E."/>
            <person name="Ayuso-Fernandez I."/>
            <person name="Pacheco R."/>
            <person name="Padilla G."/>
            <person name="Ferreira P."/>
            <person name="Barriuso J."/>
            <person name="Kellner H."/>
            <person name="Castanera R."/>
            <person name="Alfaro M."/>
            <person name="Ramirez L."/>
            <person name="Pisabarro A.G."/>
            <person name="Kuo A."/>
            <person name="Tritt A."/>
            <person name="Lipzen A."/>
            <person name="He G."/>
            <person name="Yan M."/>
            <person name="Ng V."/>
            <person name="Cullen D."/>
            <person name="Martin F."/>
            <person name="Rosso M.-N."/>
            <person name="Henrissat B."/>
            <person name="Hibbett D."/>
            <person name="Martinez A.T."/>
            <person name="Grigoriev I.V."/>
        </authorList>
    </citation>
    <scope>NUCLEOTIDE SEQUENCE</scope>
    <source>
        <strain evidence="3">MF-IS2</strain>
    </source>
</reference>
<dbReference type="GO" id="GO:0019005">
    <property type="term" value="C:SCF ubiquitin ligase complex"/>
    <property type="evidence" value="ECO:0007669"/>
    <property type="project" value="TreeGrafter"/>
</dbReference>
<organism evidence="3 4">
    <name type="scientific">Macrolepiota fuliginosa MF-IS2</name>
    <dbReference type="NCBI Taxonomy" id="1400762"/>
    <lineage>
        <taxon>Eukaryota</taxon>
        <taxon>Fungi</taxon>
        <taxon>Dikarya</taxon>
        <taxon>Basidiomycota</taxon>
        <taxon>Agaricomycotina</taxon>
        <taxon>Agaricomycetes</taxon>
        <taxon>Agaricomycetidae</taxon>
        <taxon>Agaricales</taxon>
        <taxon>Agaricineae</taxon>
        <taxon>Agaricaceae</taxon>
        <taxon>Macrolepiota</taxon>
    </lineage>
</organism>
<evidence type="ECO:0000313" key="4">
    <source>
        <dbReference type="Proteomes" id="UP000807342"/>
    </source>
</evidence>
<evidence type="ECO:0000256" key="1">
    <source>
        <dbReference type="SAM" id="MobiDB-lite"/>
    </source>
</evidence>
<dbReference type="InterPro" id="IPR015943">
    <property type="entry name" value="WD40/YVTN_repeat-like_dom_sf"/>
</dbReference>
<gene>
    <name evidence="3" type="ORF">P691DRAFT_662064</name>
</gene>
<dbReference type="EMBL" id="MU151077">
    <property type="protein sequence ID" value="KAF9451985.1"/>
    <property type="molecule type" value="Genomic_DNA"/>
</dbReference>
<evidence type="ECO:0000313" key="3">
    <source>
        <dbReference type="EMBL" id="KAF9451985.1"/>
    </source>
</evidence>
<feature type="region of interest" description="Disordered" evidence="1">
    <location>
        <begin position="346"/>
        <end position="368"/>
    </location>
</feature>
<dbReference type="Proteomes" id="UP000807342">
    <property type="component" value="Unassembled WGS sequence"/>
</dbReference>
<dbReference type="PANTHER" id="PTHR46731">
    <property type="entry name" value="F-BOX ONLY PROTEIN 15"/>
    <property type="match status" value="1"/>
</dbReference>
<feature type="domain" description="F-box" evidence="2">
    <location>
        <begin position="29"/>
        <end position="75"/>
    </location>
</feature>
<dbReference type="SMART" id="SM00320">
    <property type="entry name" value="WD40"/>
    <property type="match status" value="2"/>
</dbReference>
<protein>
    <recommendedName>
        <fullName evidence="2">F-box domain-containing protein</fullName>
    </recommendedName>
</protein>
<dbReference type="SUPFAM" id="SSF81383">
    <property type="entry name" value="F-box domain"/>
    <property type="match status" value="1"/>
</dbReference>
<dbReference type="PROSITE" id="PS50181">
    <property type="entry name" value="FBOX"/>
    <property type="match status" value="1"/>
</dbReference>
<proteinExistence type="predicted"/>
<accession>A0A9P5XLY2</accession>
<sequence length="584" mass="64387">MSKRSFSPQDLPASKRLHTSHAKPLNRHLSFVASLYDELLLTIFSYLSWVDLCAAQLINREWARLASDNELWRKQYLLVYGRSRLRGSRGFTGRFDGREVRSLPARARTDGSAYRDWKWMFRISSNWRRGRCSVDELPRFPNLGSSQNPSGHSDDNNPHLLLTGPLTITTSSQPSYEPTIYVHDPATSYSVICKPRHTVCCSITALAVDQSPPASSHTRLVSFLTTGEFFGYQLQHNPPSPSLEVFSFACNQRSHPHPVVRAVYHHPLLVTLSGDFAISLYNLESDTARLTQTLSSFTSFPPVSLVLSTPSPSTYKLILTYAIPVYPQHWTAGATELIISGPRMVVASGPNPPTPSDSSPSLENPSRSENLAVLSTRTARAVDVPFGWIDERKLRIMREQWCRKVNRVADIQTDGKWLILAPGDQLSGLENGIASLASPSSPSYPPPMSKTNNTHDIAPNSLIASPLHSPTNLQLYRLIFPSQNSISSSPPRLSYVRTLHGQTGPIAALALSDGRCVSLSLNGSIWVWDLEAGTGAQVAAASLKSADGLLLGPDAKPIRGSVSFDERRLIITLGDNVVVRRFDV</sequence>
<dbReference type="InterPro" id="IPR036322">
    <property type="entry name" value="WD40_repeat_dom_sf"/>
</dbReference>
<dbReference type="InterPro" id="IPR001680">
    <property type="entry name" value="WD40_rpt"/>
</dbReference>